<dbReference type="Pfam" id="PF02272">
    <property type="entry name" value="DHHA1"/>
    <property type="match status" value="1"/>
</dbReference>
<dbReference type="InterPro" id="IPR038763">
    <property type="entry name" value="DHH_sf"/>
</dbReference>
<dbReference type="RefSeq" id="WP_112115078.1">
    <property type="nucleotide sequence ID" value="NZ_PRKZ01000002.1"/>
</dbReference>
<gene>
    <name evidence="3" type="ORF">C4N25_04090</name>
</gene>
<accession>A0A329TQD6</accession>
<dbReference type="InterPro" id="IPR051319">
    <property type="entry name" value="Oligoribo/pAp-PDE_c-di-AMP_PDE"/>
</dbReference>
<organism evidence="3 4">
    <name type="scientific">Faecalibacterium prausnitzii</name>
    <dbReference type="NCBI Taxonomy" id="853"/>
    <lineage>
        <taxon>Bacteria</taxon>
        <taxon>Bacillati</taxon>
        <taxon>Bacillota</taxon>
        <taxon>Clostridia</taxon>
        <taxon>Eubacteriales</taxon>
        <taxon>Oscillospiraceae</taxon>
        <taxon>Faecalibacterium</taxon>
    </lineage>
</organism>
<dbReference type="InterPro" id="IPR001667">
    <property type="entry name" value="DDH_dom"/>
</dbReference>
<dbReference type="EMBL" id="PRKZ01000002">
    <property type="protein sequence ID" value="RAW51183.1"/>
    <property type="molecule type" value="Genomic_DNA"/>
</dbReference>
<dbReference type="PANTHER" id="PTHR47618">
    <property type="entry name" value="BIFUNCTIONAL OLIGORIBONUCLEASE AND PAP PHOSPHATASE NRNA"/>
    <property type="match status" value="1"/>
</dbReference>
<dbReference type="InterPro" id="IPR003156">
    <property type="entry name" value="DHHA1_dom"/>
</dbReference>
<dbReference type="SUPFAM" id="SSF64182">
    <property type="entry name" value="DHH phosphoesterases"/>
    <property type="match status" value="1"/>
</dbReference>
<dbReference type="PANTHER" id="PTHR47618:SF1">
    <property type="entry name" value="BIFUNCTIONAL OLIGORIBONUCLEASE AND PAP PHOSPHATASE NRNA"/>
    <property type="match status" value="1"/>
</dbReference>
<dbReference type="AlphaFoldDB" id="A0A329TQD6"/>
<dbReference type="Gene3D" id="3.90.1640.10">
    <property type="entry name" value="inorganic pyrophosphatase (n-terminal core)"/>
    <property type="match status" value="1"/>
</dbReference>
<name>A0A329TQD6_9FIRM</name>
<proteinExistence type="predicted"/>
<evidence type="ECO:0000313" key="3">
    <source>
        <dbReference type="EMBL" id="RAW51183.1"/>
    </source>
</evidence>
<dbReference type="Pfam" id="PF01368">
    <property type="entry name" value="DHH"/>
    <property type="match status" value="1"/>
</dbReference>
<evidence type="ECO:0000259" key="2">
    <source>
        <dbReference type="Pfam" id="PF02272"/>
    </source>
</evidence>
<dbReference type="Proteomes" id="UP000251634">
    <property type="component" value="Unassembled WGS sequence"/>
</dbReference>
<evidence type="ECO:0000259" key="1">
    <source>
        <dbReference type="Pfam" id="PF01368"/>
    </source>
</evidence>
<feature type="domain" description="DDH" evidence="1">
    <location>
        <begin position="23"/>
        <end position="159"/>
    </location>
</feature>
<dbReference type="Gene3D" id="3.10.310.30">
    <property type="match status" value="1"/>
</dbReference>
<evidence type="ECO:0000313" key="4">
    <source>
        <dbReference type="Proteomes" id="UP000251634"/>
    </source>
</evidence>
<protein>
    <submittedName>
        <fullName evidence="3">Exopolyphosphatase</fullName>
    </submittedName>
</protein>
<reference evidence="3 4" key="1">
    <citation type="submission" date="2018-02" db="EMBL/GenBank/DDBJ databases">
        <title>Complete genome sequencing of Faecalibacterium prausnitzii strains isolated from the human gut.</title>
        <authorList>
            <person name="Fitzgerald B.C."/>
            <person name="Shkoporov A.N."/>
            <person name="Ross P.R."/>
            <person name="Hill C."/>
        </authorList>
    </citation>
    <scope>NUCLEOTIDE SEQUENCE [LARGE SCALE GENOMIC DNA]</scope>
    <source>
        <strain evidence="3 4">APC942/8-14-2</strain>
    </source>
</reference>
<comment type="caution">
    <text evidence="3">The sequence shown here is derived from an EMBL/GenBank/DDBJ whole genome shotgun (WGS) entry which is preliminary data.</text>
</comment>
<feature type="domain" description="DHHA1" evidence="2">
    <location>
        <begin position="236"/>
        <end position="318"/>
    </location>
</feature>
<dbReference type="GO" id="GO:0003676">
    <property type="term" value="F:nucleic acid binding"/>
    <property type="evidence" value="ECO:0007669"/>
    <property type="project" value="InterPro"/>
</dbReference>
<sequence>MDHGMTEQLNVQQMAERLRAADNVLILCHKNPDGDTVGCGSALYYALKALDKNAAVLCSDVIPSRYAFTNPRLFKGEFEPQTVVAVDVAGIQLFGENNGVPQYTRHIDFCIDHHAGNSGYADFTLLDGQAAAAAELLYEVIMAMKVPMTAHIANCLYTGLSTDTGCFRFSATTAKTHLVAAKLIEAGAQVEELNTLLFDTKPRARMEAERIARNHLEYHLDGRCALIYLTRDEIEQSQVDPADLEELTSLPISIEGVKVGLTLRQQPGGSYRISVRTAKGVDACAIARRLGGGGHTRAAGCELLGNLDNTKSAILAEVEAELDAPQTPDGQEEA</sequence>